<reference evidence="1 2" key="1">
    <citation type="submission" date="2014-07" db="EMBL/GenBank/DDBJ databases">
        <title>Expanding our view of genomic diversity in Candidatus Accumulibacter clades.</title>
        <authorList>
            <person name="Skennerton C.T."/>
            <person name="Barr J.J."/>
            <person name="Slater F.R."/>
            <person name="Bond P.L."/>
            <person name="Tyson G.W."/>
        </authorList>
    </citation>
    <scope>NUCLEOTIDE SEQUENCE [LARGE SCALE GENOMIC DNA]</scope>
    <source>
        <strain evidence="2">SK-01</strain>
    </source>
</reference>
<comment type="caution">
    <text evidence="1">The sequence shown here is derived from an EMBL/GenBank/DDBJ whole genome shotgun (WGS) entry which is preliminary data.</text>
</comment>
<gene>
    <name evidence="1" type="ORF">CAPSK01_000881</name>
</gene>
<protein>
    <submittedName>
        <fullName evidence="1">Uncharacterized protein</fullName>
    </submittedName>
</protein>
<evidence type="ECO:0000313" key="1">
    <source>
        <dbReference type="EMBL" id="KFB69407.1"/>
    </source>
</evidence>
<accession>A0A084Y3W3</accession>
<proteinExistence type="predicted"/>
<dbReference type="STRING" id="1457154.CAPSK01_000881"/>
<name>A0A084Y3W3_9PROT</name>
<evidence type="ECO:0000313" key="2">
    <source>
        <dbReference type="Proteomes" id="UP000019812"/>
    </source>
</evidence>
<dbReference type="Proteomes" id="UP000019812">
    <property type="component" value="Unassembled WGS sequence"/>
</dbReference>
<dbReference type="EMBL" id="JDSS02000015">
    <property type="protein sequence ID" value="KFB69407.1"/>
    <property type="molecule type" value="Genomic_DNA"/>
</dbReference>
<organism evidence="1 2">
    <name type="scientific">Candidatus Accumulibacter vicinus</name>
    <dbReference type="NCBI Taxonomy" id="2954382"/>
    <lineage>
        <taxon>Bacteria</taxon>
        <taxon>Pseudomonadati</taxon>
        <taxon>Pseudomonadota</taxon>
        <taxon>Betaproteobacteria</taxon>
        <taxon>Candidatus Accumulibacter</taxon>
    </lineage>
</organism>
<dbReference type="AlphaFoldDB" id="A0A084Y3W3"/>
<sequence>MDAGGGGGKSNALAADWNLKVAVEQYVESCRQAESIPELVFLAAVGSPVVLRGPVLLPNACSAVPGYAIAESSPWSTTILIS</sequence>